<reference evidence="1" key="1">
    <citation type="submission" date="2020-12" db="EMBL/GenBank/DDBJ databases">
        <title>Metabolic potential, ecology and presence of endohyphal bacteria is reflected in genomic diversity of Mucoromycotina.</title>
        <authorList>
            <person name="Muszewska A."/>
            <person name="Okrasinska A."/>
            <person name="Steczkiewicz K."/>
            <person name="Drgas O."/>
            <person name="Orlowska M."/>
            <person name="Perlinska-Lenart U."/>
            <person name="Aleksandrzak-Piekarczyk T."/>
            <person name="Szatraj K."/>
            <person name="Zielenkiewicz U."/>
            <person name="Pilsyk S."/>
            <person name="Malc E."/>
            <person name="Mieczkowski P."/>
            <person name="Kruszewska J.S."/>
            <person name="Biernat P."/>
            <person name="Pawlowska J."/>
        </authorList>
    </citation>
    <scope>NUCLEOTIDE SEQUENCE</scope>
    <source>
        <strain evidence="1">WA0000017839</strain>
    </source>
</reference>
<organism evidence="1 2">
    <name type="scientific">Mucor saturninus</name>
    <dbReference type="NCBI Taxonomy" id="64648"/>
    <lineage>
        <taxon>Eukaryota</taxon>
        <taxon>Fungi</taxon>
        <taxon>Fungi incertae sedis</taxon>
        <taxon>Mucoromycota</taxon>
        <taxon>Mucoromycotina</taxon>
        <taxon>Mucoromycetes</taxon>
        <taxon>Mucorales</taxon>
        <taxon>Mucorineae</taxon>
        <taxon>Mucoraceae</taxon>
        <taxon>Mucor</taxon>
    </lineage>
</organism>
<sequence>MSRIKSTSDLEYLLTILNTSLQQYPLHSLQHVQIPSLVPSHVPFMDTYFKTCYTARQFLQHLTLYPSHMDSLQKLSDFPNLHHLTIYSKDCVVIEENKRVILAFLLASCPHLITLNIYHQIKRSDTSNKMIPCELLSLPLRHIDHHYRNLRNLSLSTTTLDTAQMEYILAFISTSHLTSLSINLENHRTLQEWIGEASIDTVLRFAHHLSLVSTLMFRIASKYDETDDRLTLNNVLQVNALLWSMANSIMTTAGTNTEKVYLKLDCMADLHRFSDETTTISMASLLNKQDFQFEIDRTDNGSLHLWQCAPFSIMMAHFFATETSPSTQHITHLDLKVPENQLIDGLTLILTYFTRLIEFTLTSPLTSQSIRGSKDEEATKFDALHIKHVALSTSWIHTLDRWLPFIETLWIEDCLFPEKNVLLDLSSMKHLHYCYFQFPELASRYPHVLVKLTTQKDNGRITYLTLVPQQEVERRVFVEIDSLQINQFLLSHPNVFTIEIVLSCLDIFKLDKWYEK</sequence>
<comment type="caution">
    <text evidence="1">The sequence shown here is derived from an EMBL/GenBank/DDBJ whole genome shotgun (WGS) entry which is preliminary data.</text>
</comment>
<gene>
    <name evidence="1" type="ORF">INT47_006890</name>
</gene>
<evidence type="ECO:0000313" key="2">
    <source>
        <dbReference type="Proteomes" id="UP000603453"/>
    </source>
</evidence>
<dbReference type="Proteomes" id="UP000603453">
    <property type="component" value="Unassembled WGS sequence"/>
</dbReference>
<dbReference type="EMBL" id="JAEPRD010000025">
    <property type="protein sequence ID" value="KAG2207415.1"/>
    <property type="molecule type" value="Genomic_DNA"/>
</dbReference>
<name>A0A8H7RBF1_9FUNG</name>
<proteinExistence type="predicted"/>
<accession>A0A8H7RBF1</accession>
<evidence type="ECO:0000313" key="1">
    <source>
        <dbReference type="EMBL" id="KAG2207415.1"/>
    </source>
</evidence>
<dbReference type="AlphaFoldDB" id="A0A8H7RBF1"/>
<dbReference type="SUPFAM" id="SSF52047">
    <property type="entry name" value="RNI-like"/>
    <property type="match status" value="1"/>
</dbReference>
<protein>
    <submittedName>
        <fullName evidence="1">Uncharacterized protein</fullName>
    </submittedName>
</protein>
<keyword evidence="2" id="KW-1185">Reference proteome</keyword>